<evidence type="ECO:0000313" key="3">
    <source>
        <dbReference type="Proteomes" id="UP000645217"/>
    </source>
</evidence>
<organism evidence="2 3">
    <name type="scientific">Sphaerisporangium melleum</name>
    <dbReference type="NCBI Taxonomy" id="321316"/>
    <lineage>
        <taxon>Bacteria</taxon>
        <taxon>Bacillati</taxon>
        <taxon>Actinomycetota</taxon>
        <taxon>Actinomycetes</taxon>
        <taxon>Streptosporangiales</taxon>
        <taxon>Streptosporangiaceae</taxon>
        <taxon>Sphaerisporangium</taxon>
    </lineage>
</organism>
<feature type="compositionally biased region" description="Low complexity" evidence="1">
    <location>
        <begin position="1"/>
        <end position="22"/>
    </location>
</feature>
<dbReference type="AlphaFoldDB" id="A0A917VHC8"/>
<gene>
    <name evidence="2" type="ORF">GCM10007964_26330</name>
</gene>
<dbReference type="Proteomes" id="UP000645217">
    <property type="component" value="Unassembled WGS sequence"/>
</dbReference>
<sequence>MQDAAVGRVAGAGVVAGDAQRAGQEDHLAERHGSGDRQPGVVLPSAYGVVPAAGRASRPCLKRERRRARACPAGCRTP</sequence>
<comment type="caution">
    <text evidence="2">The sequence shown here is derived from an EMBL/GenBank/DDBJ whole genome shotgun (WGS) entry which is preliminary data.</text>
</comment>
<name>A0A917VHC8_9ACTN</name>
<proteinExistence type="predicted"/>
<keyword evidence="3" id="KW-1185">Reference proteome</keyword>
<evidence type="ECO:0000256" key="1">
    <source>
        <dbReference type="SAM" id="MobiDB-lite"/>
    </source>
</evidence>
<dbReference type="EMBL" id="BMNT01000012">
    <property type="protein sequence ID" value="GGK82409.1"/>
    <property type="molecule type" value="Genomic_DNA"/>
</dbReference>
<feature type="region of interest" description="Disordered" evidence="1">
    <location>
        <begin position="1"/>
        <end position="78"/>
    </location>
</feature>
<accession>A0A917VHC8</accession>
<protein>
    <submittedName>
        <fullName evidence="2">Uncharacterized protein</fullName>
    </submittedName>
</protein>
<reference evidence="2" key="2">
    <citation type="submission" date="2020-09" db="EMBL/GenBank/DDBJ databases">
        <authorList>
            <person name="Sun Q."/>
            <person name="Ohkuma M."/>
        </authorList>
    </citation>
    <scope>NUCLEOTIDE SEQUENCE</scope>
    <source>
        <strain evidence="2">JCM 13064</strain>
    </source>
</reference>
<reference evidence="2" key="1">
    <citation type="journal article" date="2014" name="Int. J. Syst. Evol. Microbiol.">
        <title>Complete genome sequence of Corynebacterium casei LMG S-19264T (=DSM 44701T), isolated from a smear-ripened cheese.</title>
        <authorList>
            <consortium name="US DOE Joint Genome Institute (JGI-PGF)"/>
            <person name="Walter F."/>
            <person name="Albersmeier A."/>
            <person name="Kalinowski J."/>
            <person name="Ruckert C."/>
        </authorList>
    </citation>
    <scope>NUCLEOTIDE SEQUENCE</scope>
    <source>
        <strain evidence="2">JCM 13064</strain>
    </source>
</reference>
<feature type="compositionally biased region" description="Basic and acidic residues" evidence="1">
    <location>
        <begin position="23"/>
        <end position="35"/>
    </location>
</feature>
<evidence type="ECO:0000313" key="2">
    <source>
        <dbReference type="EMBL" id="GGK82409.1"/>
    </source>
</evidence>